<dbReference type="AlphaFoldDB" id="A0A7J6DN50"/>
<reference evidence="4 5" key="1">
    <citation type="journal article" date="2020" name="bioRxiv">
        <title>Sequence and annotation of 42 cannabis genomes reveals extensive copy number variation in cannabinoid synthesis and pathogen resistance genes.</title>
        <authorList>
            <person name="Mckernan K.J."/>
            <person name="Helbert Y."/>
            <person name="Kane L.T."/>
            <person name="Ebling H."/>
            <person name="Zhang L."/>
            <person name="Liu B."/>
            <person name="Eaton Z."/>
            <person name="Mclaughlin S."/>
            <person name="Kingan S."/>
            <person name="Baybayan P."/>
            <person name="Concepcion G."/>
            <person name="Jordan M."/>
            <person name="Riva A."/>
            <person name="Barbazuk W."/>
            <person name="Harkins T."/>
        </authorList>
    </citation>
    <scope>NUCLEOTIDE SEQUENCE [LARGE SCALE GENOMIC DNA]</scope>
    <source>
        <strain evidence="5">cv. Jamaican Lion 4</strain>
        <strain evidence="4">Father</strain>
        <tissue evidence="4">Leaf</tissue>
    </source>
</reference>
<protein>
    <recommendedName>
        <fullName evidence="2">DC1 domain-containing protein</fullName>
    </recommendedName>
</protein>
<accession>A0A7J6DN50</accession>
<dbReference type="EMBL" id="JAATIQ010000880">
    <property type="protein sequence ID" value="KAF4346972.1"/>
    <property type="molecule type" value="Genomic_DNA"/>
</dbReference>
<evidence type="ECO:0000259" key="2">
    <source>
        <dbReference type="Pfam" id="PF03107"/>
    </source>
</evidence>
<proteinExistence type="predicted"/>
<dbReference type="PANTHER" id="PTHR46288">
    <property type="entry name" value="PHORBOL-ESTER/DAG-TYPE DOMAIN-CONTAINING PROTEIN"/>
    <property type="match status" value="1"/>
</dbReference>
<comment type="caution">
    <text evidence="4">The sequence shown here is derived from an EMBL/GenBank/DDBJ whole genome shotgun (WGS) entry which is preliminary data.</text>
</comment>
<organism evidence="4 5">
    <name type="scientific">Cannabis sativa</name>
    <name type="common">Hemp</name>
    <name type="synonym">Marijuana</name>
    <dbReference type="NCBI Taxonomy" id="3483"/>
    <lineage>
        <taxon>Eukaryota</taxon>
        <taxon>Viridiplantae</taxon>
        <taxon>Streptophyta</taxon>
        <taxon>Embryophyta</taxon>
        <taxon>Tracheophyta</taxon>
        <taxon>Spermatophyta</taxon>
        <taxon>Magnoliopsida</taxon>
        <taxon>eudicotyledons</taxon>
        <taxon>Gunneridae</taxon>
        <taxon>Pentapetalae</taxon>
        <taxon>rosids</taxon>
        <taxon>fabids</taxon>
        <taxon>Rosales</taxon>
        <taxon>Cannabaceae</taxon>
        <taxon>Cannabis</taxon>
    </lineage>
</organism>
<sequence length="521" mass="61116">MDDQKIQHVCNQQHNLHLIKDSEINITDQISCQLCKSSVKQSPYYVCDSCKYYIHKSCEELPKQIDHSFHPRHPLILTSRSVWCESCFKTPQKRLMFCCKECGFDMDIECALMSNSITTCLNEGQHCIQHSSHPHLLLLIDTTDTNYKDVVNLRCFACQSTSDVSGVYYGCNRCKIHLVTIIVTFAKKKETHEFVFIIVPSANMSLTYIVYSQRNICYTTFITFSQQMNYYRQIIKVLKGDLRDVKLKTLGSDLFYNSADDQHTIQATSSLFTFREFIRKLPVNDLRILKGQFYWDDNDDDEEDMMSKREDAHDEIIVIEELIKYSTLAKHDFVEFIFKEFHSSYSKKKLKIKGSDLALKIVDVEGYSMPLNLISAMKDLFHKHGDISTQSSYSKEFKSICFYLICKVVKEMHTTLVTDITKHLLQQWYHYIHFVKDFTYFEVDFVWECLKKITGDFYYQQMNKLLCTDVPTILKKRIDELQKNISEYQRLCKSSSTEQSMKEGLEEAMYSKWKLASQIGF</sequence>
<dbReference type="Proteomes" id="UP000583929">
    <property type="component" value="Unassembled WGS sequence"/>
</dbReference>
<dbReference type="PANTHER" id="PTHR46288:SF27">
    <property type="entry name" value="CYSTEINE_HISTIDINE-RICH C1 DOMAIN FAMILY PROTEIN"/>
    <property type="match status" value="1"/>
</dbReference>
<feature type="domain" description="DC1" evidence="2">
    <location>
        <begin position="69"/>
        <end position="111"/>
    </location>
</feature>
<gene>
    <name evidence="3" type="ORF">G4B88_009813</name>
    <name evidence="4" type="ORF">G4B88_027799</name>
</gene>
<evidence type="ECO:0000313" key="4">
    <source>
        <dbReference type="EMBL" id="KAF4347386.1"/>
    </source>
</evidence>
<keyword evidence="1" id="KW-0677">Repeat</keyword>
<dbReference type="SUPFAM" id="SSF57889">
    <property type="entry name" value="Cysteine-rich domain"/>
    <property type="match status" value="1"/>
</dbReference>
<keyword evidence="5" id="KW-1185">Reference proteome</keyword>
<dbReference type="EMBL" id="JAATIQ010000811">
    <property type="protein sequence ID" value="KAF4347386.1"/>
    <property type="molecule type" value="Genomic_DNA"/>
</dbReference>
<evidence type="ECO:0000313" key="5">
    <source>
        <dbReference type="Proteomes" id="UP000583929"/>
    </source>
</evidence>
<name>A0A7J6DN50_CANSA</name>
<evidence type="ECO:0000313" key="3">
    <source>
        <dbReference type="EMBL" id="KAF4346972.1"/>
    </source>
</evidence>
<dbReference type="InterPro" id="IPR046349">
    <property type="entry name" value="C1-like_sf"/>
</dbReference>
<evidence type="ECO:0000256" key="1">
    <source>
        <dbReference type="ARBA" id="ARBA00022737"/>
    </source>
</evidence>
<dbReference type="Pfam" id="PF03107">
    <property type="entry name" value="C1_2"/>
    <property type="match status" value="1"/>
</dbReference>
<dbReference type="InterPro" id="IPR004146">
    <property type="entry name" value="DC1"/>
</dbReference>